<keyword evidence="13" id="KW-1185">Reference proteome</keyword>
<evidence type="ECO:0000256" key="9">
    <source>
        <dbReference type="ARBA" id="ARBA00048348"/>
    </source>
</evidence>
<evidence type="ECO:0000256" key="1">
    <source>
        <dbReference type="ARBA" id="ARBA00001947"/>
    </source>
</evidence>
<reference evidence="12" key="1">
    <citation type="submission" date="2022-07" db="EMBL/GenBank/DDBJ databases">
        <title>Arcobacter roscoffensis sp. nov., a marine bacterium isolated from coastal seawater collected from Roscoff, France.</title>
        <authorList>
            <person name="Pascual J."/>
            <person name="Lepeaux C."/>
            <person name="Methner A."/>
            <person name="Overmann J."/>
        </authorList>
    </citation>
    <scope>NUCLEOTIDE SEQUENCE</scope>
    <source>
        <strain evidence="12">ARW1-2F2</strain>
    </source>
</reference>
<dbReference type="PROSITE" id="PS00162">
    <property type="entry name" value="ALPHA_CA_1"/>
    <property type="match status" value="1"/>
</dbReference>
<dbReference type="CDD" id="cd03124">
    <property type="entry name" value="alpha_CA_prokaryotic_like"/>
    <property type="match status" value="1"/>
</dbReference>
<dbReference type="SMART" id="SM01057">
    <property type="entry name" value="Carb_anhydrase"/>
    <property type="match status" value="1"/>
</dbReference>
<keyword evidence="8 10" id="KW-0456">Lyase</keyword>
<dbReference type="EC" id="4.2.1.1" evidence="4 10"/>
<dbReference type="InterPro" id="IPR018338">
    <property type="entry name" value="Carbonic_anhydrase_a-class_CS"/>
</dbReference>
<comment type="function">
    <text evidence="2 10">Reversible hydration of carbon dioxide.</text>
</comment>
<dbReference type="Pfam" id="PF00194">
    <property type="entry name" value="Carb_anhydrase"/>
    <property type="match status" value="1"/>
</dbReference>
<evidence type="ECO:0000313" key="12">
    <source>
        <dbReference type="EMBL" id="UTJ05494.1"/>
    </source>
</evidence>
<dbReference type="PROSITE" id="PS51144">
    <property type="entry name" value="ALPHA_CA_2"/>
    <property type="match status" value="1"/>
</dbReference>
<dbReference type="InterPro" id="IPR036398">
    <property type="entry name" value="CA_dom_sf"/>
</dbReference>
<comment type="catalytic activity">
    <reaction evidence="9 10">
        <text>hydrogencarbonate + H(+) = CO2 + H2O</text>
        <dbReference type="Rhea" id="RHEA:10748"/>
        <dbReference type="ChEBI" id="CHEBI:15377"/>
        <dbReference type="ChEBI" id="CHEBI:15378"/>
        <dbReference type="ChEBI" id="CHEBI:16526"/>
        <dbReference type="ChEBI" id="CHEBI:17544"/>
        <dbReference type="EC" id="4.2.1.1"/>
    </reaction>
</comment>
<keyword evidence="7 10" id="KW-0862">Zinc</keyword>
<evidence type="ECO:0000256" key="10">
    <source>
        <dbReference type="RuleBase" id="RU367011"/>
    </source>
</evidence>
<dbReference type="PANTHER" id="PTHR18952:SF265">
    <property type="entry name" value="CARBONIC ANHYDRASE"/>
    <property type="match status" value="1"/>
</dbReference>
<evidence type="ECO:0000256" key="3">
    <source>
        <dbReference type="ARBA" id="ARBA00010718"/>
    </source>
</evidence>
<feature type="domain" description="Alpha-carbonic anhydrase" evidence="11">
    <location>
        <begin position="29"/>
        <end position="248"/>
    </location>
</feature>
<dbReference type="InterPro" id="IPR041891">
    <property type="entry name" value="Alpha_CA_prokaryot-like"/>
</dbReference>
<proteinExistence type="inferred from homology"/>
<comment type="cofactor">
    <cofactor evidence="1 10">
        <name>Zn(2+)</name>
        <dbReference type="ChEBI" id="CHEBI:29105"/>
    </cofactor>
</comment>
<dbReference type="RefSeq" id="WP_254575675.1">
    <property type="nucleotide sequence ID" value="NZ_CP100595.1"/>
</dbReference>
<dbReference type="InterPro" id="IPR001148">
    <property type="entry name" value="CA_dom"/>
</dbReference>
<evidence type="ECO:0000313" key="13">
    <source>
        <dbReference type="Proteomes" id="UP001060012"/>
    </source>
</evidence>
<evidence type="ECO:0000256" key="7">
    <source>
        <dbReference type="ARBA" id="ARBA00022833"/>
    </source>
</evidence>
<evidence type="ECO:0000256" key="5">
    <source>
        <dbReference type="ARBA" id="ARBA00014628"/>
    </source>
</evidence>
<evidence type="ECO:0000256" key="4">
    <source>
        <dbReference type="ARBA" id="ARBA00012925"/>
    </source>
</evidence>
<protein>
    <recommendedName>
        <fullName evidence="5 10">Carbonic anhydrase</fullName>
        <ecNumber evidence="4 10">4.2.1.1</ecNumber>
    </recommendedName>
</protein>
<dbReference type="Gene3D" id="3.10.200.10">
    <property type="entry name" value="Alpha carbonic anhydrase"/>
    <property type="match status" value="1"/>
</dbReference>
<dbReference type="EMBL" id="CP100595">
    <property type="protein sequence ID" value="UTJ05494.1"/>
    <property type="molecule type" value="Genomic_DNA"/>
</dbReference>
<dbReference type="InterPro" id="IPR023561">
    <property type="entry name" value="Carbonic_anhydrase_a-class"/>
</dbReference>
<evidence type="ECO:0000256" key="8">
    <source>
        <dbReference type="ARBA" id="ARBA00023239"/>
    </source>
</evidence>
<sequence>MSSKSTIISIFVVFVVALMLAEGEPKPLAPWSYSEDEGPAKWSELDERYAMCENGLNQSPINITNTIDANLVPLKFEGNSKGTVFENTGHGVKVAVSGGNKLTIDGEEYSLRQMHFHTPSENTIDGKSFPMEAHLVHSKGSSLAVVAVMFEVGEDNLVLNKLLRNLPETEGDKNDLKSDVQGYEILPANQEYFRFNGSLTTPPCTEGVKWLVLKTPVELSQSQLEDFEAVMGENNRPVQDINARTILH</sequence>
<organism evidence="12 13">
    <name type="scientific">Arcobacter roscoffensis</name>
    <dbReference type="NCBI Taxonomy" id="2961520"/>
    <lineage>
        <taxon>Bacteria</taxon>
        <taxon>Pseudomonadati</taxon>
        <taxon>Campylobacterota</taxon>
        <taxon>Epsilonproteobacteria</taxon>
        <taxon>Campylobacterales</taxon>
        <taxon>Arcobacteraceae</taxon>
        <taxon>Arcobacter</taxon>
    </lineage>
</organism>
<dbReference type="SUPFAM" id="SSF51069">
    <property type="entry name" value="Carbonic anhydrase"/>
    <property type="match status" value="1"/>
</dbReference>
<dbReference type="Proteomes" id="UP001060012">
    <property type="component" value="Chromosome"/>
</dbReference>
<name>A0ABY5DZW5_9BACT</name>
<dbReference type="PANTHER" id="PTHR18952">
    <property type="entry name" value="CARBONIC ANHYDRASE"/>
    <property type="match status" value="1"/>
</dbReference>
<gene>
    <name evidence="12" type="ORF">NJU99_09475</name>
</gene>
<keyword evidence="6 10" id="KW-0479">Metal-binding</keyword>
<accession>A0ABY5DZW5</accession>
<evidence type="ECO:0000259" key="11">
    <source>
        <dbReference type="PROSITE" id="PS51144"/>
    </source>
</evidence>
<evidence type="ECO:0000256" key="2">
    <source>
        <dbReference type="ARBA" id="ARBA00002904"/>
    </source>
</evidence>
<evidence type="ECO:0000256" key="6">
    <source>
        <dbReference type="ARBA" id="ARBA00022723"/>
    </source>
</evidence>
<comment type="similarity">
    <text evidence="3 10">Belongs to the alpha-carbonic anhydrase family.</text>
</comment>